<evidence type="ECO:0008006" key="2">
    <source>
        <dbReference type="Google" id="ProtNLM"/>
    </source>
</evidence>
<dbReference type="AlphaFoldDB" id="A0A382I8A7"/>
<accession>A0A382I8A7</accession>
<dbReference type="Pfam" id="PF05721">
    <property type="entry name" value="PhyH"/>
    <property type="match status" value="1"/>
</dbReference>
<reference evidence="1" key="1">
    <citation type="submission" date="2018-05" db="EMBL/GenBank/DDBJ databases">
        <authorList>
            <person name="Lanie J.A."/>
            <person name="Ng W.-L."/>
            <person name="Kazmierczak K.M."/>
            <person name="Andrzejewski T.M."/>
            <person name="Davidsen T.M."/>
            <person name="Wayne K.J."/>
            <person name="Tettelin H."/>
            <person name="Glass J.I."/>
            <person name="Rusch D."/>
            <person name="Podicherti R."/>
            <person name="Tsui H.-C.T."/>
            <person name="Winkler M.E."/>
        </authorList>
    </citation>
    <scope>NUCLEOTIDE SEQUENCE</scope>
</reference>
<proteinExistence type="predicted"/>
<feature type="non-terminal residue" evidence="1">
    <location>
        <position position="206"/>
    </location>
</feature>
<dbReference type="SUPFAM" id="SSF51197">
    <property type="entry name" value="Clavaminate synthase-like"/>
    <property type="match status" value="1"/>
</dbReference>
<dbReference type="EMBL" id="UINC01065446">
    <property type="protein sequence ID" value="SVB95123.1"/>
    <property type="molecule type" value="Genomic_DNA"/>
</dbReference>
<sequence length="206" mass="23308">MTDLSLDEDELVFYREHGYLIRSVVFTATEIARLRRSVEAAVQSAYDQTRNGRAYVLDDKRFVDVGTMTVQFEHGPGSDTIRVIEPVQHLHPDLEDLVSDERIVMPIRSILDGEVSIWTNKLNLKRGNEGSGFGWHQDSPYWIHDSDHVDRLPNVYLAFDDATEANGCLRVIDRSHHRGCLPGIADGSQLGGFFTDTQCFDEQDAV</sequence>
<evidence type="ECO:0000313" key="1">
    <source>
        <dbReference type="EMBL" id="SVB95123.1"/>
    </source>
</evidence>
<dbReference type="PANTHER" id="PTHR20883:SF48">
    <property type="entry name" value="ECTOINE DIOXYGENASE"/>
    <property type="match status" value="1"/>
</dbReference>
<gene>
    <name evidence="1" type="ORF">METZ01_LOCUS247977</name>
</gene>
<dbReference type="GO" id="GO:0016491">
    <property type="term" value="F:oxidoreductase activity"/>
    <property type="evidence" value="ECO:0007669"/>
    <property type="project" value="UniProtKB-ARBA"/>
</dbReference>
<dbReference type="InterPro" id="IPR008775">
    <property type="entry name" value="Phytyl_CoA_dOase-like"/>
</dbReference>
<dbReference type="Gene3D" id="2.60.120.620">
    <property type="entry name" value="q2cbj1_9rhob like domain"/>
    <property type="match status" value="1"/>
</dbReference>
<dbReference type="PANTHER" id="PTHR20883">
    <property type="entry name" value="PHYTANOYL-COA DIOXYGENASE DOMAIN CONTAINING 1"/>
    <property type="match status" value="1"/>
</dbReference>
<organism evidence="1">
    <name type="scientific">marine metagenome</name>
    <dbReference type="NCBI Taxonomy" id="408172"/>
    <lineage>
        <taxon>unclassified sequences</taxon>
        <taxon>metagenomes</taxon>
        <taxon>ecological metagenomes</taxon>
    </lineage>
</organism>
<dbReference type="GO" id="GO:0046872">
    <property type="term" value="F:metal ion binding"/>
    <property type="evidence" value="ECO:0007669"/>
    <property type="project" value="UniProtKB-ARBA"/>
</dbReference>
<name>A0A382I8A7_9ZZZZ</name>
<protein>
    <recommendedName>
        <fullName evidence="2">Phytanoyl-CoA dioxygenase family protein</fullName>
    </recommendedName>
</protein>